<feature type="compositionally biased region" description="Polar residues" evidence="12">
    <location>
        <begin position="429"/>
        <end position="443"/>
    </location>
</feature>
<keyword evidence="3 10" id="KW-0728">SH3 domain</keyword>
<dbReference type="InterPro" id="IPR035460">
    <property type="entry name" value="FCHSD_SH3_1"/>
</dbReference>
<dbReference type="Proteomes" id="UP000694866">
    <property type="component" value="Unplaced"/>
</dbReference>
<keyword evidence="6 11" id="KW-0175">Coiled coil</keyword>
<feature type="compositionally biased region" description="Acidic residues" evidence="12">
    <location>
        <begin position="847"/>
        <end position="868"/>
    </location>
</feature>
<evidence type="ECO:0000256" key="4">
    <source>
        <dbReference type="ARBA" id="ARBA00022553"/>
    </source>
</evidence>
<evidence type="ECO:0000256" key="3">
    <source>
        <dbReference type="ARBA" id="ARBA00022443"/>
    </source>
</evidence>
<dbReference type="Pfam" id="PF00611">
    <property type="entry name" value="FCH"/>
    <property type="match status" value="1"/>
</dbReference>
<feature type="domain" description="SH3" evidence="13">
    <location>
        <begin position="665"/>
        <end position="728"/>
    </location>
</feature>
<dbReference type="SUPFAM" id="SSF103657">
    <property type="entry name" value="BAR/IMD domain-like"/>
    <property type="match status" value="1"/>
</dbReference>
<dbReference type="SUPFAM" id="SSF50044">
    <property type="entry name" value="SH3-domain"/>
    <property type="match status" value="2"/>
</dbReference>
<dbReference type="GO" id="GO:0061024">
    <property type="term" value="P:membrane organization"/>
    <property type="evidence" value="ECO:0007669"/>
    <property type="project" value="UniProtKB-ARBA"/>
</dbReference>
<evidence type="ECO:0000259" key="14">
    <source>
        <dbReference type="PROSITE" id="PS51741"/>
    </source>
</evidence>
<dbReference type="InterPro" id="IPR031160">
    <property type="entry name" value="F_BAR_dom"/>
</dbReference>
<evidence type="ECO:0000256" key="9">
    <source>
        <dbReference type="ARBA" id="ARBA00023329"/>
    </source>
</evidence>
<dbReference type="GO" id="GO:0007274">
    <property type="term" value="P:neuromuscular synaptic transmission"/>
    <property type="evidence" value="ECO:0007669"/>
    <property type="project" value="TreeGrafter"/>
</dbReference>
<dbReference type="GO" id="GO:0051495">
    <property type="term" value="P:positive regulation of cytoskeleton organization"/>
    <property type="evidence" value="ECO:0007669"/>
    <property type="project" value="UniProtKB-ARBA"/>
</dbReference>
<dbReference type="GO" id="GO:1902905">
    <property type="term" value="P:positive regulation of supramolecular fiber organization"/>
    <property type="evidence" value="ECO:0007669"/>
    <property type="project" value="UniProtKB-ARBA"/>
</dbReference>
<protein>
    <submittedName>
        <fullName evidence="16">FCH and double SH3 domains protein 2 isoform X3</fullName>
    </submittedName>
</protein>
<dbReference type="Pfam" id="PF14604">
    <property type="entry name" value="SH3_9"/>
    <property type="match status" value="1"/>
</dbReference>
<dbReference type="PANTHER" id="PTHR15735:SF21">
    <property type="entry name" value="PROTEIN NERVOUS WRECK"/>
    <property type="match status" value="1"/>
</dbReference>
<dbReference type="SMART" id="SM00326">
    <property type="entry name" value="SH3"/>
    <property type="match status" value="2"/>
</dbReference>
<feature type="compositionally biased region" description="Low complexity" evidence="12">
    <location>
        <begin position="904"/>
        <end position="929"/>
    </location>
</feature>
<feature type="domain" description="SH3" evidence="13">
    <location>
        <begin position="547"/>
        <end position="608"/>
    </location>
</feature>
<evidence type="ECO:0000256" key="5">
    <source>
        <dbReference type="ARBA" id="ARBA00022737"/>
    </source>
</evidence>
<feature type="region of interest" description="Disordered" evidence="12">
    <location>
        <begin position="429"/>
        <end position="497"/>
    </location>
</feature>
<reference evidence="16" key="1">
    <citation type="submission" date="2025-08" db="UniProtKB">
        <authorList>
            <consortium name="RefSeq"/>
        </authorList>
    </citation>
    <scope>IDENTIFICATION</scope>
    <source>
        <strain evidence="16">USDA-PBARC FA_bdor</strain>
        <tissue evidence="16">Whole organism</tissue>
    </source>
</reference>
<evidence type="ECO:0000313" key="16">
    <source>
        <dbReference type="RefSeq" id="XP_011299377.1"/>
    </source>
</evidence>
<keyword evidence="15" id="KW-1185">Reference proteome</keyword>
<evidence type="ECO:0000256" key="7">
    <source>
        <dbReference type="ARBA" id="ARBA00023121"/>
    </source>
</evidence>
<dbReference type="GO" id="GO:0008289">
    <property type="term" value="F:lipid binding"/>
    <property type="evidence" value="ECO:0007669"/>
    <property type="project" value="UniProtKB-KW"/>
</dbReference>
<dbReference type="Gene3D" id="1.20.1270.60">
    <property type="entry name" value="Arfaptin homology (AH) domain/BAR domain"/>
    <property type="match status" value="1"/>
</dbReference>
<dbReference type="FunFam" id="2.30.30.40:FF:000107">
    <property type="entry name" value="FCH and double SH3 domains 1"/>
    <property type="match status" value="1"/>
</dbReference>
<dbReference type="PANTHER" id="PTHR15735">
    <property type="entry name" value="FCH AND DOUBLE SH3 DOMAINS PROTEIN"/>
    <property type="match status" value="1"/>
</dbReference>
<evidence type="ECO:0000256" key="11">
    <source>
        <dbReference type="PROSITE-ProRule" id="PRU01077"/>
    </source>
</evidence>
<dbReference type="Gene3D" id="2.30.30.40">
    <property type="entry name" value="SH3 Domains"/>
    <property type="match status" value="2"/>
</dbReference>
<dbReference type="InterPro" id="IPR001060">
    <property type="entry name" value="FCH_dom"/>
</dbReference>
<name>A0A9R1SYA7_9HYME</name>
<dbReference type="FunFam" id="2.30.30.40:FF:000033">
    <property type="entry name" value="FCH and double SH3 domains protein 2"/>
    <property type="match status" value="1"/>
</dbReference>
<feature type="compositionally biased region" description="Basic and acidic residues" evidence="12">
    <location>
        <begin position="977"/>
        <end position="989"/>
    </location>
</feature>
<dbReference type="InterPro" id="IPR036028">
    <property type="entry name" value="SH3-like_dom_sf"/>
</dbReference>
<evidence type="ECO:0000256" key="12">
    <source>
        <dbReference type="SAM" id="MobiDB-lite"/>
    </source>
</evidence>
<feature type="compositionally biased region" description="Basic and acidic residues" evidence="12">
    <location>
        <begin position="479"/>
        <end position="497"/>
    </location>
</feature>
<gene>
    <name evidence="16" type="primary">nwk</name>
</gene>
<evidence type="ECO:0000256" key="8">
    <source>
        <dbReference type="ARBA" id="ARBA00023273"/>
    </source>
</evidence>
<sequence>MQPPPRKGNYAKFLKNVHAEQAAKLQVKNQHECDLLEDIRNFTLKKSAIEKSYSEALLKISSAYLNKKIPNIPDLKIDGAEEKWNMWNVWRTVLEENEKLARARLAAVEVFQQQIADDAKVLRMHKMQISKKAIDQLMIVQKELQMCVQDVDKTKKLYFDEEHSAHDVRDKAKDIEEKKNLRRLKKKKGSFFQSITSLQKNSAKVTSKRDALDEKSTGARNDYLLSLAAANAHQNRYFAIDLQNTMQYLEQGVYDKVQEYLTLMGRTELLTCMATQNSFTTIRDQAQQLTREYNIQCCNLYYPTLKQHIQYEFEPCDNDQIDRVTADHSAATTLGKEARRWSQRIAREVATIRESNRKLQVLLQLKESGHKSDPNDPNGPDLDTKIDELKHTARRAETAKMKAEARIECLRLGGVNVDEFLQEAETLSVQDMPRSASSLSVRTDASGAAEHPSSDSFYDSDNDAGSDLTTVERPGSGRHVSEHHEDDQRDERERHDSAEVDALLEQEKQRIEQMAADWDDPTSIDWGTDDKDEIPEPSEVITTGQQPQLYKCTALYSYTAQNPDELSIVESEQLEVVGEGDGDGWLRARNYRGEEGFVPQNYLDVERESATATGLISHGPGLVTQISFSSVDYTIDDHDAVDPDAHLHTTAVNQVPEQVDNLVESTEVYCIALYDYDATCDEELTFLEGDILRVLKTEPHDVDDGWWEGELRGQKGLFPSLVVEPCALDGSPLTPQEETTPPSSAPPVFTPPDVPDFVLADEITRAMFNESDEDKPPLINGEAPDGFAINLPKIQKDQYGMQFNGPQTEPPGIIVVQVSDESGEQEGEEVERDIAPKTRKEMKSEGDGEDPPEDVAETTEEPESTESEMETKVEMKSEEEVTKETTDDNTEEVEEKSTVDDLPADSAPFPVSSSSGSDGDSTSGPSTADNSQSLPSRRTVIEIQTELETSDEQPDIIPEKMLVGGRASIPDELQPDQLEKLQNLKESNA</sequence>
<keyword evidence="4" id="KW-0597">Phosphoprotein</keyword>
<dbReference type="Pfam" id="PF00018">
    <property type="entry name" value="SH3_1"/>
    <property type="match status" value="1"/>
</dbReference>
<keyword evidence="5" id="KW-0677">Repeat</keyword>
<feature type="compositionally biased region" description="Basic and acidic residues" evidence="12">
    <location>
        <begin position="832"/>
        <end position="846"/>
    </location>
</feature>
<keyword evidence="9" id="KW-0968">Cytoplasmic vesicle</keyword>
<accession>A0A9R1SYA7</accession>
<evidence type="ECO:0000256" key="1">
    <source>
        <dbReference type="ARBA" id="ARBA00004316"/>
    </source>
</evidence>
<dbReference type="CDD" id="cd11761">
    <property type="entry name" value="SH3_FCHSD_1"/>
    <property type="match status" value="1"/>
</dbReference>
<dbReference type="PROSITE" id="PS50002">
    <property type="entry name" value="SH3"/>
    <property type="match status" value="2"/>
</dbReference>
<dbReference type="OrthoDB" id="10065861at2759"/>
<dbReference type="AlphaFoldDB" id="A0A9R1SYA7"/>
<dbReference type="GO" id="GO:0055037">
    <property type="term" value="C:recycling endosome"/>
    <property type="evidence" value="ECO:0007669"/>
    <property type="project" value="TreeGrafter"/>
</dbReference>
<dbReference type="SMART" id="SM00055">
    <property type="entry name" value="FCH"/>
    <property type="match status" value="1"/>
</dbReference>
<feature type="domain" description="F-BAR" evidence="14">
    <location>
        <begin position="7"/>
        <end position="294"/>
    </location>
</feature>
<feature type="region of interest" description="Disordered" evidence="12">
    <location>
        <begin position="728"/>
        <end position="751"/>
    </location>
</feature>
<dbReference type="InterPro" id="IPR027267">
    <property type="entry name" value="AH/BAR_dom_sf"/>
</dbReference>
<keyword evidence="7" id="KW-0446">Lipid-binding</keyword>
<feature type="compositionally biased region" description="Basic and acidic residues" evidence="12">
    <location>
        <begin position="869"/>
        <end position="886"/>
    </location>
</feature>
<dbReference type="GO" id="GO:0031594">
    <property type="term" value="C:neuromuscular junction"/>
    <property type="evidence" value="ECO:0007669"/>
    <property type="project" value="TreeGrafter"/>
</dbReference>
<keyword evidence="8" id="KW-0966">Cell projection</keyword>
<evidence type="ECO:0000256" key="10">
    <source>
        <dbReference type="PROSITE-ProRule" id="PRU00192"/>
    </source>
</evidence>
<feature type="compositionally biased region" description="Acidic residues" evidence="12">
    <location>
        <begin position="821"/>
        <end position="831"/>
    </location>
</feature>
<comment type="subcellular location">
    <subcellularLocation>
        <location evidence="1">Cell projection</location>
    </subcellularLocation>
    <subcellularLocation>
        <location evidence="2">Cytoplasmic vesicle</location>
    </subcellularLocation>
</comment>
<dbReference type="CTD" id="39052"/>
<organism evidence="15 16">
    <name type="scientific">Fopius arisanus</name>
    <dbReference type="NCBI Taxonomy" id="64838"/>
    <lineage>
        <taxon>Eukaryota</taxon>
        <taxon>Metazoa</taxon>
        <taxon>Ecdysozoa</taxon>
        <taxon>Arthropoda</taxon>
        <taxon>Hexapoda</taxon>
        <taxon>Insecta</taxon>
        <taxon>Pterygota</taxon>
        <taxon>Neoptera</taxon>
        <taxon>Endopterygota</taxon>
        <taxon>Hymenoptera</taxon>
        <taxon>Apocrita</taxon>
        <taxon>Ichneumonoidea</taxon>
        <taxon>Braconidae</taxon>
        <taxon>Opiinae</taxon>
        <taxon>Fopius</taxon>
    </lineage>
</organism>
<feature type="region of interest" description="Disordered" evidence="12">
    <location>
        <begin position="819"/>
        <end position="989"/>
    </location>
</feature>
<evidence type="ECO:0000256" key="2">
    <source>
        <dbReference type="ARBA" id="ARBA00004541"/>
    </source>
</evidence>
<dbReference type="GeneID" id="105264292"/>
<dbReference type="GO" id="GO:0042995">
    <property type="term" value="C:cell projection"/>
    <property type="evidence" value="ECO:0007669"/>
    <property type="project" value="UniProtKB-SubCell"/>
</dbReference>
<dbReference type="RefSeq" id="XP_011299377.1">
    <property type="nucleotide sequence ID" value="XM_011301075.1"/>
</dbReference>
<evidence type="ECO:0000256" key="6">
    <source>
        <dbReference type="ARBA" id="ARBA00023054"/>
    </source>
</evidence>
<evidence type="ECO:0000259" key="13">
    <source>
        <dbReference type="PROSITE" id="PS50002"/>
    </source>
</evidence>
<dbReference type="PRINTS" id="PR00452">
    <property type="entry name" value="SH3DOMAIN"/>
</dbReference>
<proteinExistence type="predicted"/>
<evidence type="ECO:0000313" key="15">
    <source>
        <dbReference type="Proteomes" id="UP000694866"/>
    </source>
</evidence>
<dbReference type="GO" id="GO:0030833">
    <property type="term" value="P:regulation of actin filament polymerization"/>
    <property type="evidence" value="ECO:0007669"/>
    <property type="project" value="TreeGrafter"/>
</dbReference>
<dbReference type="FunFam" id="1.20.1270.60:FF:000039">
    <property type="entry name" value="FCH and double SH3 domains protein"/>
    <property type="match status" value="1"/>
</dbReference>
<dbReference type="PROSITE" id="PS51741">
    <property type="entry name" value="F_BAR"/>
    <property type="match status" value="1"/>
</dbReference>
<dbReference type="InterPro" id="IPR001452">
    <property type="entry name" value="SH3_domain"/>
</dbReference>